<sequence>MFSRCGSHALGTETVRGINMPLTYEQIVRVCKQINEKHMPNGQAFVDAVDTWLERYEGENGKEFMLLAFKKLLFLVDEHIHTIERKVNIRPTCTKGCAYCCYFPIITTRAEAKWIMMKIAELPKQEQERIDKHIQCYGKHYADKIKRVNVLDFTEDHRFKKMYMEEQLPCIFLHQETNTCLIYEVRPIPCRTYLNYGSPNVCAESYMPDEPFSYEFLYEFYVEALHDLIQTLVYEGENVGIDYPDDLFDMDYLFRFFMDETNKKV</sequence>
<dbReference type="Proteomes" id="UP000182738">
    <property type="component" value="Unassembled WGS sequence"/>
</dbReference>
<reference evidence="2" key="1">
    <citation type="submission" date="2015-08" db="EMBL/GenBank/DDBJ databases">
        <authorList>
            <person name="Varghese N."/>
        </authorList>
    </citation>
    <scope>NUCLEOTIDE SEQUENCE [LARGE SCALE GENOMIC DNA]</scope>
    <source>
        <strain evidence="2">DSM 27374</strain>
    </source>
</reference>
<proteinExistence type="predicted"/>
<dbReference type="EMBL" id="CYGZ01000009">
    <property type="protein sequence ID" value="CUA80387.1"/>
    <property type="molecule type" value="Genomic_DNA"/>
</dbReference>
<dbReference type="InterPro" id="IPR005358">
    <property type="entry name" value="Puta_zinc/iron-chelating_dom"/>
</dbReference>
<dbReference type="STRING" id="1325335.GCA_001418025_01699"/>
<evidence type="ECO:0000313" key="1">
    <source>
        <dbReference type="EMBL" id="CUA80387.1"/>
    </source>
</evidence>
<organism evidence="1 2">
    <name type="scientific">Anoxybacillus suryakundensis</name>
    <dbReference type="NCBI Taxonomy" id="1325335"/>
    <lineage>
        <taxon>Bacteria</taxon>
        <taxon>Bacillati</taxon>
        <taxon>Bacillota</taxon>
        <taxon>Bacilli</taxon>
        <taxon>Bacillales</taxon>
        <taxon>Anoxybacillaceae</taxon>
        <taxon>Anoxybacillus</taxon>
    </lineage>
</organism>
<gene>
    <name evidence="1" type="ORF">Ga0061060_10966</name>
</gene>
<keyword evidence="2" id="KW-1185">Reference proteome</keyword>
<name>A0A0K6GP11_9BACL</name>
<protein>
    <submittedName>
        <fullName evidence="1">Putative zinc-or iron-chelating domain</fullName>
    </submittedName>
</protein>
<accession>A0A0K6GP11</accession>
<evidence type="ECO:0000313" key="2">
    <source>
        <dbReference type="Proteomes" id="UP000182738"/>
    </source>
</evidence>
<dbReference type="AlphaFoldDB" id="A0A0K6GP11"/>
<dbReference type="Pfam" id="PF03692">
    <property type="entry name" value="CxxCxxCC"/>
    <property type="match status" value="1"/>
</dbReference>